<accession>A0A1H9D361</accession>
<keyword evidence="2" id="KW-0813">Transport</keyword>
<keyword evidence="4 7" id="KW-0812">Transmembrane</keyword>
<keyword evidence="9" id="KW-1185">Reference proteome</keyword>
<evidence type="ECO:0000256" key="4">
    <source>
        <dbReference type="ARBA" id="ARBA00022692"/>
    </source>
</evidence>
<dbReference type="RefSeq" id="WP_092671240.1">
    <property type="nucleotide sequence ID" value="NZ_FOGC01000001.1"/>
</dbReference>
<dbReference type="STRING" id="988801.SAMN05216522_101122"/>
<evidence type="ECO:0000313" key="8">
    <source>
        <dbReference type="EMBL" id="SEQ07926.1"/>
    </source>
</evidence>
<dbReference type="Gene3D" id="1.10.3730.20">
    <property type="match status" value="1"/>
</dbReference>
<dbReference type="InterPro" id="IPR037185">
    <property type="entry name" value="EmrE-like"/>
</dbReference>
<dbReference type="EMBL" id="FOGC01000001">
    <property type="protein sequence ID" value="SEQ07926.1"/>
    <property type="molecule type" value="Genomic_DNA"/>
</dbReference>
<evidence type="ECO:0000256" key="7">
    <source>
        <dbReference type="SAM" id="Phobius"/>
    </source>
</evidence>
<evidence type="ECO:0000256" key="2">
    <source>
        <dbReference type="ARBA" id="ARBA00022448"/>
    </source>
</evidence>
<dbReference type="OrthoDB" id="5592809at2"/>
<evidence type="ECO:0000256" key="5">
    <source>
        <dbReference type="ARBA" id="ARBA00022989"/>
    </source>
</evidence>
<gene>
    <name evidence="8" type="ORF">SAMN05216522_101122</name>
</gene>
<evidence type="ECO:0000256" key="1">
    <source>
        <dbReference type="ARBA" id="ARBA00004651"/>
    </source>
</evidence>
<name>A0A1H9D361_9GAMM</name>
<feature type="transmembrane region" description="Helical" evidence="7">
    <location>
        <begin position="44"/>
        <end position="62"/>
    </location>
</feature>
<evidence type="ECO:0000313" key="9">
    <source>
        <dbReference type="Proteomes" id="UP000242515"/>
    </source>
</evidence>
<dbReference type="GO" id="GO:0022857">
    <property type="term" value="F:transmembrane transporter activity"/>
    <property type="evidence" value="ECO:0007669"/>
    <property type="project" value="InterPro"/>
</dbReference>
<keyword evidence="5 7" id="KW-1133">Transmembrane helix</keyword>
<sequence length="122" mass="13718">MKKYQWVIASIVFVTVAQLLLRLAMQGDSTLFSFTWLTSGAVEIYYLLLGLISYVLSLFSWVQALRHLSLSHAYPLLSISYILVWASSFFLPSEQQLLSWQAVLGLGFIVSGVCLIVSVRPK</sequence>
<dbReference type="GO" id="GO:0005886">
    <property type="term" value="C:plasma membrane"/>
    <property type="evidence" value="ECO:0007669"/>
    <property type="project" value="UniProtKB-SubCell"/>
</dbReference>
<feature type="transmembrane region" description="Helical" evidence="7">
    <location>
        <begin position="74"/>
        <end position="91"/>
    </location>
</feature>
<dbReference type="InterPro" id="IPR000390">
    <property type="entry name" value="Small_drug/metabolite_transptr"/>
</dbReference>
<dbReference type="PANTHER" id="PTHR30561">
    <property type="entry name" value="SMR FAMILY PROTON-DEPENDENT DRUG EFFLUX TRANSPORTER SUGE"/>
    <property type="match status" value="1"/>
</dbReference>
<evidence type="ECO:0000256" key="3">
    <source>
        <dbReference type="ARBA" id="ARBA00022475"/>
    </source>
</evidence>
<dbReference type="SUPFAM" id="SSF103481">
    <property type="entry name" value="Multidrug resistance efflux transporter EmrE"/>
    <property type="match status" value="1"/>
</dbReference>
<reference evidence="9" key="1">
    <citation type="submission" date="2016-10" db="EMBL/GenBank/DDBJ databases">
        <authorList>
            <person name="Varghese N."/>
            <person name="Submissions S."/>
        </authorList>
    </citation>
    <scope>NUCLEOTIDE SEQUENCE [LARGE SCALE GENOMIC DNA]</scope>
    <source>
        <strain evidence="9">8N4</strain>
    </source>
</reference>
<dbReference type="AlphaFoldDB" id="A0A1H9D361"/>
<dbReference type="Proteomes" id="UP000242515">
    <property type="component" value="Unassembled WGS sequence"/>
</dbReference>
<feature type="transmembrane region" description="Helical" evidence="7">
    <location>
        <begin position="7"/>
        <end position="24"/>
    </location>
</feature>
<evidence type="ECO:0000256" key="6">
    <source>
        <dbReference type="ARBA" id="ARBA00023136"/>
    </source>
</evidence>
<keyword evidence="6 7" id="KW-0472">Membrane</keyword>
<keyword evidence="3" id="KW-1003">Cell membrane</keyword>
<protein>
    <submittedName>
        <fullName evidence="8">Undecaprenyl phosphate-alpha-L-ara4N flippase subunit ArnF</fullName>
    </submittedName>
</protein>
<comment type="subcellular location">
    <subcellularLocation>
        <location evidence="1">Cell membrane</location>
        <topology evidence="1">Multi-pass membrane protein</topology>
    </subcellularLocation>
</comment>
<dbReference type="PANTHER" id="PTHR30561:SF9">
    <property type="entry name" value="4-AMINO-4-DEOXY-L-ARABINOSE-PHOSPHOUNDECAPRENOL FLIPPASE SUBUNIT ARNF-RELATED"/>
    <property type="match status" value="1"/>
</dbReference>
<proteinExistence type="predicted"/>
<organism evidence="8 9">
    <name type="scientific">Rosenbergiella nectarea</name>
    <dbReference type="NCBI Taxonomy" id="988801"/>
    <lineage>
        <taxon>Bacteria</taxon>
        <taxon>Pseudomonadati</taxon>
        <taxon>Pseudomonadota</taxon>
        <taxon>Gammaproteobacteria</taxon>
        <taxon>Enterobacterales</taxon>
        <taxon>Erwiniaceae</taxon>
        <taxon>Rosenbergiella</taxon>
    </lineage>
</organism>
<feature type="transmembrane region" description="Helical" evidence="7">
    <location>
        <begin position="97"/>
        <end position="119"/>
    </location>
</feature>